<keyword evidence="3" id="KW-1003">Cell membrane</keyword>
<protein>
    <submittedName>
        <fullName evidence="12">Penicillin-binding protein 2</fullName>
        <ecNumber evidence="12">2.4.1.129</ecNumber>
    </submittedName>
</protein>
<evidence type="ECO:0000256" key="2">
    <source>
        <dbReference type="ARBA" id="ARBA00004236"/>
    </source>
</evidence>
<keyword evidence="6" id="KW-0573">Peptidoglycan synthesis</keyword>
<evidence type="ECO:0000256" key="8">
    <source>
        <dbReference type="ARBA" id="ARBA00023136"/>
    </source>
</evidence>
<dbReference type="STRING" id="869210.Marky_0464"/>
<keyword evidence="7" id="KW-1133">Transmembrane helix</keyword>
<keyword evidence="5" id="KW-0133">Cell shape</keyword>
<dbReference type="GO" id="GO:0009252">
    <property type="term" value="P:peptidoglycan biosynthetic process"/>
    <property type="evidence" value="ECO:0007669"/>
    <property type="project" value="UniProtKB-KW"/>
</dbReference>
<keyword evidence="8" id="KW-0472">Membrane</keyword>
<keyword evidence="12" id="KW-0328">Glycosyltransferase</keyword>
<dbReference type="GO" id="GO:0008658">
    <property type="term" value="F:penicillin binding"/>
    <property type="evidence" value="ECO:0007669"/>
    <property type="project" value="InterPro"/>
</dbReference>
<dbReference type="GO" id="GO:0071972">
    <property type="term" value="F:peptidoglycan L,D-transpeptidase activity"/>
    <property type="evidence" value="ECO:0007669"/>
    <property type="project" value="TreeGrafter"/>
</dbReference>
<dbReference type="AlphaFoldDB" id="F2NLV9"/>
<gene>
    <name evidence="12" type="ordered locus">Marky_0464</name>
</gene>
<feature type="domain" description="Penicillin-binding protein transpeptidase" evidence="10">
    <location>
        <begin position="251"/>
        <end position="572"/>
    </location>
</feature>
<sequence>MPERVRALLVLIYLVLLGFTGRLFQLQVLQYQEYATQSEGNYLKTVTIPAPRGRLYDRNGVLLADNRIAVDLWYKGGPILFERRILDLLDLETLPEVEGEPVVLKANLPDELVPTLAELTAGQENLELRERIERYYPNPISGPVLGYVQPANAAEVAAGYEPDDLVGRAGLEAALEEVLRGERGFKLVEVDVRGRRIREEVRRPPVPGQDVYLTIDLALQRAAEQALVEAVEDLNAGRRKLGLPLEEEARGAIVAVDPRTGEVLAMATTPAYDPNVFTRRPTDPRAIAALQNDPHLPLLNRAVQRYTPGSTFKLVTSSALLEHGYVRPDTVYRCTPYIVYGGQVRRNWAPRDMGDMTVREAIANSCNTWYYQAAIDAGPRDLVDVIAKRGLELGLGRPTGLEIAESQGLLPTRAWKREAYGEPWYPGETLSVAIGQGQVLVTPAQVARMLATIAMSGQQPELHLVRRVGADPVEPVVTEVEGRYWRVLQEGLRKTVTEGTARFQLGDFPVPTGGKTGTAETPGKRAGYEHAWYMGYGPTDPSAPHPPLVVVAFFENAGEGSRVALPAVRKVMAAYWKVEVE</sequence>
<dbReference type="EC" id="2.4.1.129" evidence="12"/>
<evidence type="ECO:0000256" key="5">
    <source>
        <dbReference type="ARBA" id="ARBA00022960"/>
    </source>
</evidence>
<dbReference type="Pfam" id="PF00905">
    <property type="entry name" value="Transpeptidase"/>
    <property type="match status" value="1"/>
</dbReference>
<keyword evidence="12" id="KW-0808">Transferase</keyword>
<evidence type="ECO:0000259" key="10">
    <source>
        <dbReference type="Pfam" id="PF00905"/>
    </source>
</evidence>
<evidence type="ECO:0000313" key="13">
    <source>
        <dbReference type="Proteomes" id="UP000007030"/>
    </source>
</evidence>
<dbReference type="eggNOG" id="COG0768">
    <property type="taxonomic scope" value="Bacteria"/>
</dbReference>
<dbReference type="PANTHER" id="PTHR30627:SF2">
    <property type="entry name" value="PEPTIDOGLYCAN D,D-TRANSPEPTIDASE MRDA"/>
    <property type="match status" value="1"/>
</dbReference>
<dbReference type="SUPFAM" id="SSF56519">
    <property type="entry name" value="Penicillin binding protein dimerisation domain"/>
    <property type="match status" value="1"/>
</dbReference>
<evidence type="ECO:0000256" key="3">
    <source>
        <dbReference type="ARBA" id="ARBA00022475"/>
    </source>
</evidence>
<dbReference type="RefSeq" id="WP_013703269.1">
    <property type="nucleotide sequence ID" value="NC_015387.1"/>
</dbReference>
<dbReference type="SUPFAM" id="SSF56601">
    <property type="entry name" value="beta-lactamase/transpeptidase-like"/>
    <property type="match status" value="1"/>
</dbReference>
<evidence type="ECO:0000256" key="4">
    <source>
        <dbReference type="ARBA" id="ARBA00022692"/>
    </source>
</evidence>
<dbReference type="EMBL" id="CP002630">
    <property type="protein sequence ID" value="AEB11216.1"/>
    <property type="molecule type" value="Genomic_DNA"/>
</dbReference>
<evidence type="ECO:0000256" key="6">
    <source>
        <dbReference type="ARBA" id="ARBA00022984"/>
    </source>
</evidence>
<keyword evidence="13" id="KW-1185">Reference proteome</keyword>
<evidence type="ECO:0000259" key="11">
    <source>
        <dbReference type="Pfam" id="PF03717"/>
    </source>
</evidence>
<dbReference type="InterPro" id="IPR036138">
    <property type="entry name" value="PBP_dimer_sf"/>
</dbReference>
<dbReference type="GO" id="GO:0071555">
    <property type="term" value="P:cell wall organization"/>
    <property type="evidence" value="ECO:0007669"/>
    <property type="project" value="UniProtKB-KW"/>
</dbReference>
<evidence type="ECO:0000256" key="7">
    <source>
        <dbReference type="ARBA" id="ARBA00022989"/>
    </source>
</evidence>
<name>F2NLV9_MARHT</name>
<proteinExistence type="predicted"/>
<dbReference type="InterPro" id="IPR001460">
    <property type="entry name" value="PCN-bd_Tpept"/>
</dbReference>
<dbReference type="GO" id="GO:0005886">
    <property type="term" value="C:plasma membrane"/>
    <property type="evidence" value="ECO:0007669"/>
    <property type="project" value="UniProtKB-SubCell"/>
</dbReference>
<evidence type="ECO:0000256" key="9">
    <source>
        <dbReference type="ARBA" id="ARBA00023316"/>
    </source>
</evidence>
<dbReference type="GO" id="GO:0008360">
    <property type="term" value="P:regulation of cell shape"/>
    <property type="evidence" value="ECO:0007669"/>
    <property type="project" value="UniProtKB-KW"/>
</dbReference>
<dbReference type="Gene3D" id="3.40.710.10">
    <property type="entry name" value="DD-peptidase/beta-lactamase superfamily"/>
    <property type="match status" value="1"/>
</dbReference>
<dbReference type="InterPro" id="IPR050515">
    <property type="entry name" value="Beta-lactam/transpept"/>
</dbReference>
<feature type="domain" description="Penicillin-binding protein dimerisation" evidence="11">
    <location>
        <begin position="100"/>
        <end position="199"/>
    </location>
</feature>
<keyword evidence="4" id="KW-0812">Transmembrane</keyword>
<dbReference type="InterPro" id="IPR012338">
    <property type="entry name" value="Beta-lactam/transpept-like"/>
</dbReference>
<dbReference type="HOGENOM" id="CLU_009289_1_2_0"/>
<dbReference type="Proteomes" id="UP000007030">
    <property type="component" value="Chromosome"/>
</dbReference>
<dbReference type="Gene3D" id="3.90.1310.10">
    <property type="entry name" value="Penicillin-binding protein 2a (Domain 2)"/>
    <property type="match status" value="1"/>
</dbReference>
<evidence type="ECO:0000313" key="12">
    <source>
        <dbReference type="EMBL" id="AEB11216.1"/>
    </source>
</evidence>
<keyword evidence="9" id="KW-0961">Cell wall biogenesis/degradation</keyword>
<reference evidence="12 13" key="1">
    <citation type="journal article" date="2012" name="Stand. Genomic Sci.">
        <title>Complete genome sequence of the aerobic, heterotroph Marinithermus hydrothermalis type strain (T1(T)) from a deep-sea hydrothermal vent chimney.</title>
        <authorList>
            <person name="Copeland A."/>
            <person name="Gu W."/>
            <person name="Yasawong M."/>
            <person name="Lapidus A."/>
            <person name="Lucas S."/>
            <person name="Deshpande S."/>
            <person name="Pagani I."/>
            <person name="Tapia R."/>
            <person name="Cheng J.F."/>
            <person name="Goodwin L.A."/>
            <person name="Pitluck S."/>
            <person name="Liolios K."/>
            <person name="Ivanova N."/>
            <person name="Mavromatis K."/>
            <person name="Mikhailova N."/>
            <person name="Pati A."/>
            <person name="Chen A."/>
            <person name="Palaniappan K."/>
            <person name="Land M."/>
            <person name="Pan C."/>
            <person name="Brambilla E.M."/>
            <person name="Rohde M."/>
            <person name="Tindall B.J."/>
            <person name="Sikorski J."/>
            <person name="Goker M."/>
            <person name="Detter J.C."/>
            <person name="Bristow J."/>
            <person name="Eisen J.A."/>
            <person name="Markowitz V."/>
            <person name="Hugenholtz P."/>
            <person name="Kyrpides N.C."/>
            <person name="Klenk H.P."/>
            <person name="Woyke T."/>
        </authorList>
    </citation>
    <scope>NUCLEOTIDE SEQUENCE [LARGE SCALE GENOMIC DNA]</scope>
    <source>
        <strain evidence="13">DSM 14884 / JCM 11576 / T1</strain>
    </source>
</reference>
<dbReference type="Pfam" id="PF03717">
    <property type="entry name" value="PBP_dimer"/>
    <property type="match status" value="1"/>
</dbReference>
<comment type="subcellular location">
    <subcellularLocation>
        <location evidence="2">Cell membrane</location>
    </subcellularLocation>
    <subcellularLocation>
        <location evidence="1">Membrane</location>
        <topology evidence="1">Single-pass membrane protein</topology>
    </subcellularLocation>
</comment>
<dbReference type="GO" id="GO:0016757">
    <property type="term" value="F:glycosyltransferase activity"/>
    <property type="evidence" value="ECO:0007669"/>
    <property type="project" value="UniProtKB-KW"/>
</dbReference>
<dbReference type="InterPro" id="IPR005311">
    <property type="entry name" value="PBP_dimer"/>
</dbReference>
<accession>F2NLV9</accession>
<dbReference type="OrthoDB" id="9804124at2"/>
<dbReference type="KEGG" id="mhd:Marky_0464"/>
<dbReference type="PANTHER" id="PTHR30627">
    <property type="entry name" value="PEPTIDOGLYCAN D,D-TRANSPEPTIDASE"/>
    <property type="match status" value="1"/>
</dbReference>
<organism evidence="12 13">
    <name type="scientific">Marinithermus hydrothermalis (strain DSM 14884 / JCM 11576 / T1)</name>
    <dbReference type="NCBI Taxonomy" id="869210"/>
    <lineage>
        <taxon>Bacteria</taxon>
        <taxon>Thermotogati</taxon>
        <taxon>Deinococcota</taxon>
        <taxon>Deinococci</taxon>
        <taxon>Thermales</taxon>
        <taxon>Thermaceae</taxon>
        <taxon>Marinithermus</taxon>
    </lineage>
</organism>
<evidence type="ECO:0000256" key="1">
    <source>
        <dbReference type="ARBA" id="ARBA00004167"/>
    </source>
</evidence>